<keyword evidence="3" id="KW-1185">Reference proteome</keyword>
<proteinExistence type="predicted"/>
<organism evidence="2 3">
    <name type="scientific">Musa balbisiana</name>
    <name type="common">Banana</name>
    <dbReference type="NCBI Taxonomy" id="52838"/>
    <lineage>
        <taxon>Eukaryota</taxon>
        <taxon>Viridiplantae</taxon>
        <taxon>Streptophyta</taxon>
        <taxon>Embryophyta</taxon>
        <taxon>Tracheophyta</taxon>
        <taxon>Spermatophyta</taxon>
        <taxon>Magnoliopsida</taxon>
        <taxon>Liliopsida</taxon>
        <taxon>Zingiberales</taxon>
        <taxon>Musaceae</taxon>
        <taxon>Musa</taxon>
    </lineage>
</organism>
<dbReference type="PANTHER" id="PTHR31060">
    <property type="entry name" value="OSJNBA0011J08.25 PROTEIN-RELATED"/>
    <property type="match status" value="1"/>
</dbReference>
<comment type="caution">
    <text evidence="2">The sequence shown here is derived from an EMBL/GenBank/DDBJ whole genome shotgun (WGS) entry which is preliminary data.</text>
</comment>
<dbReference type="GO" id="GO:0016567">
    <property type="term" value="P:protein ubiquitination"/>
    <property type="evidence" value="ECO:0007669"/>
    <property type="project" value="UniProtKB-UniPathway"/>
</dbReference>
<accession>A0A4S8JVL8</accession>
<dbReference type="Proteomes" id="UP000317650">
    <property type="component" value="Chromosome 5"/>
</dbReference>
<dbReference type="UniPathway" id="UPA00143"/>
<sequence>MADGGDCKAQNGTFMETLNDAAAFFLPSKLLHSLSDVLPFLQYPGGGQLLRLLRRFLLSAFHILLYLLSFLLFHLPSPPHPPPPHPLAASGFAVAPLADGSRAGRGLSRVLFAVAHVPVASRKYDFVRSLAERILDDNLRATGGADLQTLNRTALAAAFARTLHGLEEALAAEAASANGVRSGGRIMGVLKSRVRAWAAGRVVPPAGEEGAGGSAEKLAAEAMWLGQKMAENGAAAEAVAMWGTASRLAALAVVAEPRLQVAIVRVCGENSLMSSRLSSSVLAILPLVWQLLCLAIGSSYGAHQGSACGSNAASNDGQVRHYTAAFMFMHASSKQLEEECGVEKGETSLASHQISMLKSWLPLLCCACSGVDAPILSSKERAEMVSLLGDMIGKFNWDQQEEVLSLWLYHFTNCPDSDWPNLESCYIRWYLESQDLFLK</sequence>
<gene>
    <name evidence="2" type="ORF">C4D60_Mb05t12350</name>
</gene>
<feature type="transmembrane region" description="Helical" evidence="1">
    <location>
        <begin position="56"/>
        <end position="75"/>
    </location>
</feature>
<dbReference type="AlphaFoldDB" id="A0A4S8JVL8"/>
<name>A0A4S8JVL8_MUSBA</name>
<keyword evidence="1" id="KW-0812">Transmembrane</keyword>
<protein>
    <submittedName>
        <fullName evidence="2">Uncharacterized protein</fullName>
    </submittedName>
</protein>
<dbReference type="EMBL" id="PYDT01000003">
    <property type="protein sequence ID" value="THU66266.1"/>
    <property type="molecule type" value="Genomic_DNA"/>
</dbReference>
<keyword evidence="1" id="KW-0472">Membrane</keyword>
<evidence type="ECO:0000313" key="2">
    <source>
        <dbReference type="EMBL" id="THU66266.1"/>
    </source>
</evidence>
<reference evidence="2 3" key="1">
    <citation type="journal article" date="2019" name="Nat. Plants">
        <title>Genome sequencing of Musa balbisiana reveals subgenome evolution and function divergence in polyploid bananas.</title>
        <authorList>
            <person name="Yao X."/>
        </authorList>
    </citation>
    <scope>NUCLEOTIDE SEQUENCE [LARGE SCALE GENOMIC DNA]</scope>
    <source>
        <strain evidence="3">cv. DH-PKW</strain>
        <tissue evidence="2">Leaves</tissue>
    </source>
</reference>
<dbReference type="PANTHER" id="PTHR31060:SF4">
    <property type="entry name" value="1,8-CINEOLE SYNTHASE"/>
    <property type="match status" value="1"/>
</dbReference>
<evidence type="ECO:0000313" key="3">
    <source>
        <dbReference type="Proteomes" id="UP000317650"/>
    </source>
</evidence>
<dbReference type="InterPro" id="IPR038920">
    <property type="entry name" value="At3g05675-like"/>
</dbReference>
<keyword evidence="1" id="KW-1133">Transmembrane helix</keyword>
<evidence type="ECO:0000256" key="1">
    <source>
        <dbReference type="SAM" id="Phobius"/>
    </source>
</evidence>